<reference evidence="2 3" key="1">
    <citation type="submission" date="2016-10" db="EMBL/GenBank/DDBJ databases">
        <authorList>
            <person name="Varghese N."/>
            <person name="Submissions S."/>
        </authorList>
    </citation>
    <scope>NUCLEOTIDE SEQUENCE [LARGE SCALE GENOMIC DNA]</scope>
    <source>
        <strain evidence="2 3">DSM 9169</strain>
    </source>
</reference>
<evidence type="ECO:0000313" key="2">
    <source>
        <dbReference type="EMBL" id="SDT85698.1"/>
    </source>
</evidence>
<dbReference type="Proteomes" id="UP000198976">
    <property type="component" value="Chromosome I"/>
</dbReference>
<proteinExistence type="predicted"/>
<name>A0ABY0V507_9ACTO</name>
<evidence type="ECO:0000313" key="3">
    <source>
        <dbReference type="Proteomes" id="UP000198976"/>
    </source>
</evidence>
<organism evidence="2 3">
    <name type="scientific">Schaalia radingae</name>
    <dbReference type="NCBI Taxonomy" id="131110"/>
    <lineage>
        <taxon>Bacteria</taxon>
        <taxon>Bacillati</taxon>
        <taxon>Actinomycetota</taxon>
        <taxon>Actinomycetes</taxon>
        <taxon>Actinomycetales</taxon>
        <taxon>Actinomycetaceae</taxon>
        <taxon>Schaalia</taxon>
    </lineage>
</organism>
<feature type="region of interest" description="Disordered" evidence="1">
    <location>
        <begin position="19"/>
        <end position="42"/>
    </location>
</feature>
<gene>
    <name evidence="2" type="ORF">SAMN04489714_0134</name>
</gene>
<dbReference type="EMBL" id="LT629792">
    <property type="protein sequence ID" value="SDT85698.1"/>
    <property type="molecule type" value="Genomic_DNA"/>
</dbReference>
<protein>
    <submittedName>
        <fullName evidence="2">Uncharacterized protein</fullName>
    </submittedName>
</protein>
<feature type="compositionally biased region" description="Acidic residues" evidence="1">
    <location>
        <begin position="32"/>
        <end position="42"/>
    </location>
</feature>
<sequence length="42" mass="4421">MPGTENNEGRVEFEALLRHGDTGAGSPADTAEIVEVEYGDGE</sequence>
<evidence type="ECO:0000256" key="1">
    <source>
        <dbReference type="SAM" id="MobiDB-lite"/>
    </source>
</evidence>
<keyword evidence="3" id="KW-1185">Reference proteome</keyword>
<accession>A0ABY0V507</accession>